<reference evidence="3 4" key="1">
    <citation type="journal article" date="2024" name="Chem. Sci.">
        <title>Discovery of megapolipeptins by genome mining of a Burkholderiales bacteria collection.</title>
        <authorList>
            <person name="Paulo B.S."/>
            <person name="Recchia M.J.J."/>
            <person name="Lee S."/>
            <person name="Fergusson C.H."/>
            <person name="Romanowski S.B."/>
            <person name="Hernandez A."/>
            <person name="Krull N."/>
            <person name="Liu D.Y."/>
            <person name="Cavanagh H."/>
            <person name="Bos A."/>
            <person name="Gray C.A."/>
            <person name="Murphy B.T."/>
            <person name="Linington R.G."/>
            <person name="Eustaquio A.S."/>
        </authorList>
    </citation>
    <scope>NUCLEOTIDE SEQUENCE [LARGE SCALE GENOMIC DNA]</scope>
    <source>
        <strain evidence="3 4">RL17-338-BIC-A</strain>
    </source>
</reference>
<keyword evidence="2" id="KW-0732">Signal</keyword>
<feature type="region of interest" description="Disordered" evidence="1">
    <location>
        <begin position="44"/>
        <end position="109"/>
    </location>
</feature>
<gene>
    <name evidence="3" type="ORF">PQQ63_20410</name>
</gene>
<dbReference type="RefSeq" id="WP_408233419.1">
    <property type="nucleotide sequence ID" value="NZ_JAQQCF010000018.1"/>
</dbReference>
<proteinExistence type="predicted"/>
<feature type="compositionally biased region" description="Basic and acidic residues" evidence="1">
    <location>
        <begin position="69"/>
        <end position="80"/>
    </location>
</feature>
<feature type="chain" id="PRO_5045263292" description="DUF4148 domain-containing protein" evidence="2">
    <location>
        <begin position="29"/>
        <end position="109"/>
    </location>
</feature>
<evidence type="ECO:0000313" key="3">
    <source>
        <dbReference type="EMBL" id="MFM0639054.1"/>
    </source>
</evidence>
<feature type="signal peptide" evidence="2">
    <location>
        <begin position="1"/>
        <end position="28"/>
    </location>
</feature>
<keyword evidence="4" id="KW-1185">Reference proteome</keyword>
<evidence type="ECO:0000313" key="4">
    <source>
        <dbReference type="Proteomes" id="UP001629432"/>
    </source>
</evidence>
<dbReference type="EMBL" id="JAQQCF010000018">
    <property type="protein sequence ID" value="MFM0639054.1"/>
    <property type="molecule type" value="Genomic_DNA"/>
</dbReference>
<accession>A0ABW9DWM3</accession>
<dbReference type="Proteomes" id="UP001629432">
    <property type="component" value="Unassembled WGS sequence"/>
</dbReference>
<evidence type="ECO:0008006" key="5">
    <source>
        <dbReference type="Google" id="ProtNLM"/>
    </source>
</evidence>
<feature type="compositionally biased region" description="Low complexity" evidence="1">
    <location>
        <begin position="44"/>
        <end position="53"/>
    </location>
</feature>
<evidence type="ECO:0000256" key="1">
    <source>
        <dbReference type="SAM" id="MobiDB-lite"/>
    </source>
</evidence>
<comment type="caution">
    <text evidence="3">The sequence shown here is derived from an EMBL/GenBank/DDBJ whole genome shotgun (WGS) entry which is preliminary data.</text>
</comment>
<protein>
    <recommendedName>
        <fullName evidence="5">DUF4148 domain-containing protein</fullName>
    </recommendedName>
</protein>
<feature type="compositionally biased region" description="Polar residues" evidence="1">
    <location>
        <begin position="86"/>
        <end position="95"/>
    </location>
</feature>
<evidence type="ECO:0000256" key="2">
    <source>
        <dbReference type="SAM" id="SignalP"/>
    </source>
</evidence>
<organism evidence="3 4">
    <name type="scientific">Paraburkholderia metrosideri</name>
    <dbReference type="NCBI Taxonomy" id="580937"/>
    <lineage>
        <taxon>Bacteria</taxon>
        <taxon>Pseudomonadati</taxon>
        <taxon>Pseudomonadota</taxon>
        <taxon>Betaproteobacteria</taxon>
        <taxon>Burkholderiales</taxon>
        <taxon>Burkholderiaceae</taxon>
        <taxon>Paraburkholderia</taxon>
    </lineage>
</organism>
<name>A0ABW9DWM3_9BURK</name>
<sequence length="109" mass="11165">MKLFAARKSIVGLAITAMTAGSLVPAMAQDAGGTAAVNATAVVKPDAASSAKPSKAERKAARKKARAKKNVELKKLEDAGYKPGSNDPNYPTDLQNAEKKAGLGQGANQ</sequence>